<reference evidence="2 3" key="1">
    <citation type="submission" date="2020-07" db="EMBL/GenBank/DDBJ databases">
        <title>Comparative genomics of pyrophilous fungi reveals a link between fire events and developmental genes.</title>
        <authorList>
            <consortium name="DOE Joint Genome Institute"/>
            <person name="Steindorff A.S."/>
            <person name="Carver A."/>
            <person name="Calhoun S."/>
            <person name="Stillman K."/>
            <person name="Liu H."/>
            <person name="Lipzen A."/>
            <person name="Pangilinan J."/>
            <person name="Labutti K."/>
            <person name="Bruns T.D."/>
            <person name="Grigoriev I.V."/>
        </authorList>
    </citation>
    <scope>NUCLEOTIDE SEQUENCE [LARGE SCALE GENOMIC DNA]</scope>
    <source>
        <strain evidence="2 3">CBS 144469</strain>
    </source>
</reference>
<name>A0A8H6M6J4_9AGAR</name>
<gene>
    <name evidence="2" type="ORF">DFP72DRAFT_1044794</name>
</gene>
<organism evidence="2 3">
    <name type="scientific">Ephemerocybe angulata</name>
    <dbReference type="NCBI Taxonomy" id="980116"/>
    <lineage>
        <taxon>Eukaryota</taxon>
        <taxon>Fungi</taxon>
        <taxon>Dikarya</taxon>
        <taxon>Basidiomycota</taxon>
        <taxon>Agaricomycotina</taxon>
        <taxon>Agaricomycetes</taxon>
        <taxon>Agaricomycetidae</taxon>
        <taxon>Agaricales</taxon>
        <taxon>Agaricineae</taxon>
        <taxon>Psathyrellaceae</taxon>
        <taxon>Ephemerocybe</taxon>
    </lineage>
</organism>
<feature type="compositionally biased region" description="Low complexity" evidence="1">
    <location>
        <begin position="119"/>
        <end position="132"/>
    </location>
</feature>
<dbReference type="AlphaFoldDB" id="A0A8H6M6J4"/>
<dbReference type="Proteomes" id="UP000521943">
    <property type="component" value="Unassembled WGS sequence"/>
</dbReference>
<protein>
    <submittedName>
        <fullName evidence="2">Uncharacterized protein</fullName>
    </submittedName>
</protein>
<evidence type="ECO:0000313" key="2">
    <source>
        <dbReference type="EMBL" id="KAF6756650.1"/>
    </source>
</evidence>
<accession>A0A8H6M6J4</accession>
<keyword evidence="3" id="KW-1185">Reference proteome</keyword>
<evidence type="ECO:0000313" key="3">
    <source>
        <dbReference type="Proteomes" id="UP000521943"/>
    </source>
</evidence>
<proteinExistence type="predicted"/>
<dbReference type="EMBL" id="JACGCI010000025">
    <property type="protein sequence ID" value="KAF6756650.1"/>
    <property type="molecule type" value="Genomic_DNA"/>
</dbReference>
<comment type="caution">
    <text evidence="2">The sequence shown here is derived from an EMBL/GenBank/DDBJ whole genome shotgun (WGS) entry which is preliminary data.</text>
</comment>
<sequence length="413" mass="45826">MLNRGFSDWYNYTMTVTAWLLKNMHGTVAVTLGDIPLAWGTSLAGSLAYMCAGGRTDQRVSPLLLTTGHTGCHTIRTRIERKPSMNDPAYPQRSFPVSGFLVRVFSLPPRRTHSPQDVSRSSSSRLSSRGTSPISIRPARRIHFCRVFAVLRGVCNYFDSQRATTTLVESASNPQEHDPCTFMRQHFVIRHSRSLSLGFQIHHPPQHHHTRPTRGNSIHTNFAIPSAHSLCSWTRCNLIKLPSTIIRDDITLVPSSIIGTDPTPALARSRDDDPYIFCDPVHSLRPDLVNLPSAIIANTLEHPFTLPCDPRASRADARFDLIKLPSTIIADENSRCIFGTLAGRRSIHTLRFRPPGFVTELTPTTFAQPQCTGSATKTPSGCGMRTCSPFSGPPKIKILFTGRRIAGRKRIEG</sequence>
<feature type="region of interest" description="Disordered" evidence="1">
    <location>
        <begin position="110"/>
        <end position="132"/>
    </location>
</feature>
<evidence type="ECO:0000256" key="1">
    <source>
        <dbReference type="SAM" id="MobiDB-lite"/>
    </source>
</evidence>